<dbReference type="Proteomes" id="UP001527099">
    <property type="component" value="Unassembled WGS sequence"/>
</dbReference>
<comment type="caution">
    <text evidence="1">The sequence shown here is derived from an EMBL/GenBank/DDBJ whole genome shotgun (WGS) entry which is preliminary data.</text>
</comment>
<proteinExistence type="predicted"/>
<sequence>MGRLKPYVQHFDHLVQLRKSNEALSTGALRFLHAKPGNTRLVLERVNDLCWRHC</sequence>
<reference evidence="1 2" key="1">
    <citation type="submission" date="2022-05" db="EMBL/GenBank/DDBJ databases">
        <title>Genome Sequencing of Bee-Associated Microbes.</title>
        <authorList>
            <person name="Dunlap C."/>
        </authorList>
    </citation>
    <scope>NUCLEOTIDE SEQUENCE [LARGE SCALE GENOMIC DNA]</scope>
    <source>
        <strain evidence="1 2">NRRL B-14421</strain>
    </source>
</reference>
<organism evidence="1 2">
    <name type="scientific">Paenibacillus alginolyticus</name>
    <dbReference type="NCBI Taxonomy" id="59839"/>
    <lineage>
        <taxon>Bacteria</taxon>
        <taxon>Bacillati</taxon>
        <taxon>Bacillota</taxon>
        <taxon>Bacilli</taxon>
        <taxon>Bacillales</taxon>
        <taxon>Paenibacillaceae</taxon>
        <taxon>Paenibacillus</taxon>
    </lineage>
</organism>
<keyword evidence="2" id="KW-1185">Reference proteome</keyword>
<dbReference type="EMBL" id="JAMDMX010000019">
    <property type="protein sequence ID" value="MCY9692737.1"/>
    <property type="molecule type" value="Genomic_DNA"/>
</dbReference>
<evidence type="ECO:0000313" key="1">
    <source>
        <dbReference type="EMBL" id="MCY9692737.1"/>
    </source>
</evidence>
<evidence type="ECO:0000313" key="2">
    <source>
        <dbReference type="Proteomes" id="UP001527099"/>
    </source>
</evidence>
<accession>A0ABT4G974</accession>
<name>A0ABT4G974_9BACL</name>
<gene>
    <name evidence="1" type="ORF">M5X19_07475</name>
</gene>
<protein>
    <submittedName>
        <fullName evidence="1">Uncharacterized protein</fullName>
    </submittedName>
</protein>